<evidence type="ECO:0000313" key="1">
    <source>
        <dbReference type="EMBL" id="ACO79364.1"/>
    </source>
</evidence>
<organism evidence="1 2">
    <name type="scientific">Azotobacter vinelandii (strain DJ / ATCC BAA-1303)</name>
    <dbReference type="NCBI Taxonomy" id="322710"/>
    <lineage>
        <taxon>Bacteria</taxon>
        <taxon>Pseudomonadati</taxon>
        <taxon>Pseudomonadota</taxon>
        <taxon>Gammaproteobacteria</taxon>
        <taxon>Pseudomonadales</taxon>
        <taxon>Pseudomonadaceae</taxon>
        <taxon>Azotobacter</taxon>
    </lineage>
</organism>
<dbReference type="Proteomes" id="UP000002424">
    <property type="component" value="Chromosome"/>
</dbReference>
<reference evidence="1 2" key="1">
    <citation type="journal article" date="2009" name="J. Bacteriol.">
        <title>Genome sequence of Azotobacter vinelandii, an obligate aerobe specialized to support diverse anaerobic metabolic processes.</title>
        <authorList>
            <person name="Setubal J.C."/>
            <person name="dos Santos P."/>
            <person name="Goldman B.S."/>
            <person name="Ertesvag H."/>
            <person name="Espin G."/>
            <person name="Rubio L.M."/>
            <person name="Valla S."/>
            <person name="Almeida N.F."/>
            <person name="Balasubramanian D."/>
            <person name="Cromes L."/>
            <person name="Curatti L."/>
            <person name="Du Z."/>
            <person name="Godsy E."/>
            <person name="Goodner B."/>
            <person name="Hellner-Burris K."/>
            <person name="Hernandez J.A."/>
            <person name="Houmiel K."/>
            <person name="Imperial J."/>
            <person name="Kennedy C."/>
            <person name="Larson T.J."/>
            <person name="Latreille P."/>
            <person name="Ligon L.S."/>
            <person name="Lu J."/>
            <person name="Maerk M."/>
            <person name="Miller N.M."/>
            <person name="Norton S."/>
            <person name="O'Carroll I.P."/>
            <person name="Paulsen I."/>
            <person name="Raulfs E.C."/>
            <person name="Roemer R."/>
            <person name="Rosser J."/>
            <person name="Segura D."/>
            <person name="Slater S."/>
            <person name="Stricklin S.L."/>
            <person name="Studholme D.J."/>
            <person name="Sun J."/>
            <person name="Viana C.J."/>
            <person name="Wallin E."/>
            <person name="Wang B."/>
            <person name="Wheeler C."/>
            <person name="Zhu H."/>
            <person name="Dean D.R."/>
            <person name="Dixon R."/>
            <person name="Wood D."/>
        </authorList>
    </citation>
    <scope>NUCLEOTIDE SEQUENCE [LARGE SCALE GENOMIC DNA]</scope>
    <source>
        <strain evidence="2">DJ / ATCC BAA-1303</strain>
    </source>
</reference>
<accession>C1DP11</accession>
<dbReference type="EMBL" id="CP001157">
    <property type="protein sequence ID" value="ACO79364.1"/>
    <property type="molecule type" value="Genomic_DNA"/>
</dbReference>
<protein>
    <submittedName>
        <fullName evidence="1">Uncharacterized protein</fullName>
    </submittedName>
</protein>
<gene>
    <name evidence="1" type="ordered locus">Avin_32010</name>
</gene>
<dbReference type="EnsemblBacteria" id="ACO79364">
    <property type="protein sequence ID" value="ACO79364"/>
    <property type="gene ID" value="Avin_32010"/>
</dbReference>
<keyword evidence="2" id="KW-1185">Reference proteome</keyword>
<dbReference type="AlphaFoldDB" id="C1DP11"/>
<name>C1DP11_AZOVD</name>
<evidence type="ECO:0000313" key="2">
    <source>
        <dbReference type="Proteomes" id="UP000002424"/>
    </source>
</evidence>
<sequence length="41" mass="4674">MYDVKTTMNMAAAAATYLLIIVESLDDVFDYSTVHQFNWAN</sequence>
<dbReference type="HOGENOM" id="CLU_3265061_0_0_6"/>
<proteinExistence type="predicted"/>
<dbReference type="KEGG" id="avn:Avin_32010"/>